<dbReference type="EMBL" id="JAWQEG010002048">
    <property type="protein sequence ID" value="KAK3874831.1"/>
    <property type="molecule type" value="Genomic_DNA"/>
</dbReference>
<organism evidence="1 2">
    <name type="scientific">Petrolisthes cinctipes</name>
    <name type="common">Flat porcelain crab</name>
    <dbReference type="NCBI Taxonomy" id="88211"/>
    <lineage>
        <taxon>Eukaryota</taxon>
        <taxon>Metazoa</taxon>
        <taxon>Ecdysozoa</taxon>
        <taxon>Arthropoda</taxon>
        <taxon>Crustacea</taxon>
        <taxon>Multicrustacea</taxon>
        <taxon>Malacostraca</taxon>
        <taxon>Eumalacostraca</taxon>
        <taxon>Eucarida</taxon>
        <taxon>Decapoda</taxon>
        <taxon>Pleocyemata</taxon>
        <taxon>Anomura</taxon>
        <taxon>Galatheoidea</taxon>
        <taxon>Porcellanidae</taxon>
        <taxon>Petrolisthes</taxon>
    </lineage>
</organism>
<accession>A0AAE1FJI2</accession>
<dbReference type="AlphaFoldDB" id="A0AAE1FJI2"/>
<proteinExistence type="predicted"/>
<gene>
    <name evidence="1" type="ORF">Pcinc_020263</name>
</gene>
<evidence type="ECO:0000313" key="1">
    <source>
        <dbReference type="EMBL" id="KAK3874831.1"/>
    </source>
</evidence>
<keyword evidence="2" id="KW-1185">Reference proteome</keyword>
<protein>
    <submittedName>
        <fullName evidence="1">Uncharacterized protein</fullName>
    </submittedName>
</protein>
<sequence>MVLRLQSAWPSLHQPHPALPSLHLPNLAFHSHPPLAFSTLSFSLYTNQTYYLHPSISISSIRSMCFTHNCLSLPYPRCLPTHDILTTLPPTHHIPHHTLKPPHPPHQRPSPPTLHTPIYYGHIITPP</sequence>
<evidence type="ECO:0000313" key="2">
    <source>
        <dbReference type="Proteomes" id="UP001286313"/>
    </source>
</evidence>
<name>A0AAE1FJI2_PETCI</name>
<comment type="caution">
    <text evidence="1">The sequence shown here is derived from an EMBL/GenBank/DDBJ whole genome shotgun (WGS) entry which is preliminary data.</text>
</comment>
<dbReference type="Proteomes" id="UP001286313">
    <property type="component" value="Unassembled WGS sequence"/>
</dbReference>
<reference evidence="1" key="1">
    <citation type="submission" date="2023-10" db="EMBL/GenBank/DDBJ databases">
        <title>Genome assemblies of two species of porcelain crab, Petrolisthes cinctipes and Petrolisthes manimaculis (Anomura: Porcellanidae).</title>
        <authorList>
            <person name="Angst P."/>
        </authorList>
    </citation>
    <scope>NUCLEOTIDE SEQUENCE</scope>
    <source>
        <strain evidence="1">PB745_01</strain>
        <tissue evidence="1">Gill</tissue>
    </source>
</reference>